<gene>
    <name evidence="6" type="ORF">H9872_10000</name>
</gene>
<dbReference type="Pfam" id="PF00005">
    <property type="entry name" value="ABC_tran"/>
    <property type="match status" value="1"/>
</dbReference>
<dbReference type="InterPro" id="IPR027417">
    <property type="entry name" value="P-loop_NTPase"/>
</dbReference>
<evidence type="ECO:0000256" key="4">
    <source>
        <dbReference type="ARBA" id="ARBA00022840"/>
    </source>
</evidence>
<proteinExistence type="inferred from homology"/>
<evidence type="ECO:0000256" key="1">
    <source>
        <dbReference type="ARBA" id="ARBA00005417"/>
    </source>
</evidence>
<evidence type="ECO:0000313" key="7">
    <source>
        <dbReference type="Proteomes" id="UP000824229"/>
    </source>
</evidence>
<dbReference type="CDD" id="cd03214">
    <property type="entry name" value="ABC_Iron-Siderophores_B12_Hemin"/>
    <property type="match status" value="1"/>
</dbReference>
<dbReference type="PROSITE" id="PS50893">
    <property type="entry name" value="ABC_TRANSPORTER_2"/>
    <property type="match status" value="1"/>
</dbReference>
<feature type="domain" description="ABC transporter" evidence="5">
    <location>
        <begin position="3"/>
        <end position="239"/>
    </location>
</feature>
<reference evidence="6" key="2">
    <citation type="submission" date="2021-04" db="EMBL/GenBank/DDBJ databases">
        <authorList>
            <person name="Gilroy R."/>
        </authorList>
    </citation>
    <scope>NUCLEOTIDE SEQUENCE</scope>
    <source>
        <strain evidence="6">B5-657</strain>
    </source>
</reference>
<name>A0A9E2KE69_9FIRM</name>
<protein>
    <submittedName>
        <fullName evidence="6">ABC transporter ATP-binding protein</fullName>
    </submittedName>
</protein>
<keyword evidence="4 6" id="KW-0067">ATP-binding</keyword>
<keyword evidence="3" id="KW-0547">Nucleotide-binding</keyword>
<reference evidence="6" key="1">
    <citation type="journal article" date="2021" name="PeerJ">
        <title>Extensive microbial diversity within the chicken gut microbiome revealed by metagenomics and culture.</title>
        <authorList>
            <person name="Gilroy R."/>
            <person name="Ravi A."/>
            <person name="Getino M."/>
            <person name="Pursley I."/>
            <person name="Horton D.L."/>
            <person name="Alikhan N.F."/>
            <person name="Baker D."/>
            <person name="Gharbi K."/>
            <person name="Hall N."/>
            <person name="Watson M."/>
            <person name="Adriaenssens E.M."/>
            <person name="Foster-Nyarko E."/>
            <person name="Jarju S."/>
            <person name="Secka A."/>
            <person name="Antonio M."/>
            <person name="Oren A."/>
            <person name="Chaudhuri R.R."/>
            <person name="La Ragione R."/>
            <person name="Hildebrand F."/>
            <person name="Pallen M.J."/>
        </authorList>
    </citation>
    <scope>NUCLEOTIDE SEQUENCE</scope>
    <source>
        <strain evidence="6">B5-657</strain>
    </source>
</reference>
<dbReference type="InterPro" id="IPR050153">
    <property type="entry name" value="Metal_Ion_Import_ABC"/>
</dbReference>
<dbReference type="SMART" id="SM00382">
    <property type="entry name" value="AAA"/>
    <property type="match status" value="1"/>
</dbReference>
<dbReference type="FunFam" id="3.40.50.300:FF:000134">
    <property type="entry name" value="Iron-enterobactin ABC transporter ATP-binding protein"/>
    <property type="match status" value="1"/>
</dbReference>
<evidence type="ECO:0000313" key="6">
    <source>
        <dbReference type="EMBL" id="MBU3805072.1"/>
    </source>
</evidence>
<dbReference type="GO" id="GO:0005524">
    <property type="term" value="F:ATP binding"/>
    <property type="evidence" value="ECO:0007669"/>
    <property type="project" value="UniProtKB-KW"/>
</dbReference>
<keyword evidence="2" id="KW-0813">Transport</keyword>
<dbReference type="PANTHER" id="PTHR42734">
    <property type="entry name" value="METAL TRANSPORT SYSTEM ATP-BINDING PROTEIN TM_0124-RELATED"/>
    <property type="match status" value="1"/>
</dbReference>
<dbReference type="InterPro" id="IPR003439">
    <property type="entry name" value="ABC_transporter-like_ATP-bd"/>
</dbReference>
<evidence type="ECO:0000259" key="5">
    <source>
        <dbReference type="PROSITE" id="PS50893"/>
    </source>
</evidence>
<dbReference type="Gene3D" id="3.40.50.300">
    <property type="entry name" value="P-loop containing nucleotide triphosphate hydrolases"/>
    <property type="match status" value="1"/>
</dbReference>
<accession>A0A9E2KE69</accession>
<evidence type="ECO:0000256" key="2">
    <source>
        <dbReference type="ARBA" id="ARBA00022448"/>
    </source>
</evidence>
<organism evidence="6 7">
    <name type="scientific">Candidatus Cellulosilyticum pullistercoris</name>
    <dbReference type="NCBI Taxonomy" id="2838521"/>
    <lineage>
        <taxon>Bacteria</taxon>
        <taxon>Bacillati</taxon>
        <taxon>Bacillota</taxon>
        <taxon>Clostridia</taxon>
        <taxon>Lachnospirales</taxon>
        <taxon>Cellulosilyticaceae</taxon>
        <taxon>Cellulosilyticum</taxon>
    </lineage>
</organism>
<dbReference type="PANTHER" id="PTHR42734:SF6">
    <property type="entry name" value="MOLYBDATE IMPORT ATP-BINDING PROTEIN MOLC"/>
    <property type="match status" value="1"/>
</dbReference>
<dbReference type="AlphaFoldDB" id="A0A9E2KE69"/>
<dbReference type="Proteomes" id="UP000824229">
    <property type="component" value="Unassembled WGS sequence"/>
</dbReference>
<sequence length="265" mass="30213">MSLRLKNIKIVRGLNVIIEDFSLHINQGELVAVLGLNGTGKTTLIKAIAGLLPIACGEVFLDERPISKMKHKERAKQMTYVPQQMACDLEYTVSDFILMGITPYLDFWQTPNKGDYEKVDKILNDLNLSYLKASRLSQISGGERQMVYLARALMQKTNVMLLDEPTAHLDFKRQHEFLYTLKQFKEQANKAVLICIHDPNLALQYADQIVVLHNKQRLGTVYLPKEGDKEKRIAKQALVELLKKAYGEAVELNQELEGSILYHQK</sequence>
<dbReference type="GO" id="GO:0016887">
    <property type="term" value="F:ATP hydrolysis activity"/>
    <property type="evidence" value="ECO:0007669"/>
    <property type="project" value="InterPro"/>
</dbReference>
<evidence type="ECO:0000256" key="3">
    <source>
        <dbReference type="ARBA" id="ARBA00022741"/>
    </source>
</evidence>
<comment type="similarity">
    <text evidence="1">Belongs to the ABC transporter superfamily.</text>
</comment>
<dbReference type="InterPro" id="IPR003593">
    <property type="entry name" value="AAA+_ATPase"/>
</dbReference>
<dbReference type="EMBL" id="JAHLFQ010000236">
    <property type="protein sequence ID" value="MBU3805072.1"/>
    <property type="molecule type" value="Genomic_DNA"/>
</dbReference>
<dbReference type="SUPFAM" id="SSF52540">
    <property type="entry name" value="P-loop containing nucleoside triphosphate hydrolases"/>
    <property type="match status" value="1"/>
</dbReference>
<comment type="caution">
    <text evidence="6">The sequence shown here is derived from an EMBL/GenBank/DDBJ whole genome shotgun (WGS) entry which is preliminary data.</text>
</comment>